<dbReference type="Pfam" id="PF16870">
    <property type="entry name" value="OxoGdeHyase_C"/>
    <property type="match status" value="1"/>
</dbReference>
<dbReference type="GO" id="GO:0004591">
    <property type="term" value="F:oxoglutarate dehydrogenase (succinyl-transferring) activity"/>
    <property type="evidence" value="ECO:0007669"/>
    <property type="project" value="UniProtKB-EC"/>
</dbReference>
<dbReference type="InterPro" id="IPR011603">
    <property type="entry name" value="2oxoglutarate_DH_E1"/>
</dbReference>
<comment type="caution">
    <text evidence="8">The sequence shown here is derived from an EMBL/GenBank/DDBJ whole genome shotgun (WGS) entry which is preliminary data.</text>
</comment>
<accession>A0A1B7ZFF5</accession>
<evidence type="ECO:0000256" key="4">
    <source>
        <dbReference type="ARBA" id="ARBA00012280"/>
    </source>
</evidence>
<evidence type="ECO:0000313" key="8">
    <source>
        <dbReference type="EMBL" id="OBR42264.1"/>
    </source>
</evidence>
<dbReference type="CDD" id="cd02016">
    <property type="entry name" value="TPP_E1_OGDC_like"/>
    <property type="match status" value="1"/>
</dbReference>
<dbReference type="SMART" id="SM00861">
    <property type="entry name" value="Transket_pyr"/>
    <property type="match status" value="1"/>
</dbReference>
<dbReference type="InterPro" id="IPR005475">
    <property type="entry name" value="Transketolase-like_Pyr-bd"/>
</dbReference>
<dbReference type="NCBIfam" id="TIGR00239">
    <property type="entry name" value="2oxo_dh_E1"/>
    <property type="match status" value="1"/>
</dbReference>
<comment type="function">
    <text evidence="2">E1 component of the 2-oxoglutarate dehydrogenase (OGDH) complex which catalyzes the decarboxylation of 2-oxoglutarate, the first step in the conversion of 2-oxoglutarate to succinyl-CoA and CO(2).</text>
</comment>
<dbReference type="OrthoDB" id="9759785at2"/>
<dbReference type="EMBL" id="LZFP01000001">
    <property type="protein sequence ID" value="OBR42264.1"/>
    <property type="molecule type" value="Genomic_DNA"/>
</dbReference>
<dbReference type="AlphaFoldDB" id="A0A1B7ZFF5"/>
<dbReference type="Gene3D" id="3.40.50.11610">
    <property type="entry name" value="Multifunctional 2-oxoglutarate metabolism enzyme, C-terminal domain"/>
    <property type="match status" value="1"/>
</dbReference>
<sequence>MDKYSFLNTAHTSFFSELYDKYLVNPDSVEPSWRAFFQGFDFGLESSLDELSIDENRTTAIVNGATSEMPESLQKEFQVIRLIDGYRSRGHLFTATNPVRERRHYEPSLAIKNFGLEESDLATIFNAGDIIGIGPSSLNEIVRHLESIYCDAIGVEYMFIRNPERLKWIQDWINVNDNHPNFNPERKKHILKKLNHAISFETFLHTKYVGQKRFSLEGNESLIPALDVIVERAAEMGVEQFVMGMAHRGRLNVLTNIFGKSAKDIFSEFDGKDYEQEIFDGDVKYHLGWTSDRKSDNGNKIKMNIAPNPSHLETVGAVVEGIARAKQDAHYQDDFSKVLPIVVHGDAAIAGQGLVYELVQMANLDGYKTGGTIHIVVNNQIGFTTNYLDARTSTYCTDVAKVTLSPVLHVNSDDAEAVVHASLFALEYRMRFSSDVFIDLLGYRKYGHNEGDEPRFTQPKLYKAIAKHKNPRDIYAERLIKEDVIDDTYVAELEKQYKDSLEEKLEDSRKEDKTVITPFMADEWKGFENVREWEMMDAVDTTFKKAELTKIAKVLTELPKGKKFLRKVEKLVNDRKNMYFESDNLDWAMGELLAYGSLLEEGFAVRMSGQDVERGTFSHRHAVMKVEESEEEVILLNKLSEKQAKFQIYNSLLSEYGVVGFDYGYAMASPNTLTIWEAQFGDFSNGAQIMIDQYISAAEDKWKLQNGLVMLLPHGYEGQGAEHSSARMERYLQLCAKDNMYIADVTTPAQMFHILRRQMKANFRKPLIIFTPKSLLRHPKAVSKISELTEGSFQEVIDDETADVKKVKSLVFCTGKFYYDLLAVKEEQNRDDVALVRVEQLFPLPEDKMKKVMAKYKNANDLVWAQEEPRNMGAWSHLLMHFSEVQKFRVVSRRFYAAPAAGSAVRSKIRHQQVIDYVFDKSKNNMFKPKDLK</sequence>
<evidence type="ECO:0000256" key="6">
    <source>
        <dbReference type="ARBA" id="ARBA00023052"/>
    </source>
</evidence>
<evidence type="ECO:0000259" key="7">
    <source>
        <dbReference type="SMART" id="SM00861"/>
    </source>
</evidence>
<protein>
    <recommendedName>
        <fullName evidence="4">oxoglutarate dehydrogenase (succinyl-transferring)</fullName>
        <ecNumber evidence="4">1.2.4.2</ecNumber>
    </recommendedName>
</protein>
<dbReference type="GO" id="GO:0006099">
    <property type="term" value="P:tricarboxylic acid cycle"/>
    <property type="evidence" value="ECO:0007669"/>
    <property type="project" value="TreeGrafter"/>
</dbReference>
<dbReference type="Pfam" id="PF02779">
    <property type="entry name" value="Transket_pyr"/>
    <property type="match status" value="1"/>
</dbReference>
<dbReference type="Gene3D" id="1.10.287.1150">
    <property type="entry name" value="TPP helical domain"/>
    <property type="match status" value="1"/>
</dbReference>
<comment type="cofactor">
    <cofactor evidence="1">
        <name>thiamine diphosphate</name>
        <dbReference type="ChEBI" id="CHEBI:58937"/>
    </cofactor>
</comment>
<keyword evidence="5" id="KW-0560">Oxidoreductase</keyword>
<evidence type="ECO:0000256" key="5">
    <source>
        <dbReference type="ARBA" id="ARBA00023002"/>
    </source>
</evidence>
<organism evidence="8 9">
    <name type="scientific">Maribacter hydrothermalis</name>
    <dbReference type="NCBI Taxonomy" id="1836467"/>
    <lineage>
        <taxon>Bacteria</taxon>
        <taxon>Pseudomonadati</taxon>
        <taxon>Bacteroidota</taxon>
        <taxon>Flavobacteriia</taxon>
        <taxon>Flavobacteriales</taxon>
        <taxon>Flavobacteriaceae</taxon>
        <taxon>Maribacter</taxon>
    </lineage>
</organism>
<dbReference type="SUPFAM" id="SSF52518">
    <property type="entry name" value="Thiamin diphosphate-binding fold (THDP-binding)"/>
    <property type="match status" value="2"/>
</dbReference>
<dbReference type="Proteomes" id="UP000092164">
    <property type="component" value="Unassembled WGS sequence"/>
</dbReference>
<dbReference type="RefSeq" id="WP_068481401.1">
    <property type="nucleotide sequence ID" value="NZ_CP018760.1"/>
</dbReference>
<dbReference type="InterPro" id="IPR001017">
    <property type="entry name" value="DH_E1"/>
</dbReference>
<dbReference type="Pfam" id="PF00676">
    <property type="entry name" value="E1_dh"/>
    <property type="match status" value="1"/>
</dbReference>
<dbReference type="Gene3D" id="3.40.50.12470">
    <property type="match status" value="1"/>
</dbReference>
<name>A0A1B7ZFF5_9FLAO</name>
<dbReference type="PANTHER" id="PTHR23152">
    <property type="entry name" value="2-OXOGLUTARATE DEHYDROGENASE"/>
    <property type="match status" value="1"/>
</dbReference>
<dbReference type="GO" id="GO:0005829">
    <property type="term" value="C:cytosol"/>
    <property type="evidence" value="ECO:0007669"/>
    <property type="project" value="TreeGrafter"/>
</dbReference>
<keyword evidence="9" id="KW-1185">Reference proteome</keyword>
<proteinExistence type="inferred from homology"/>
<dbReference type="GO" id="GO:0030976">
    <property type="term" value="F:thiamine pyrophosphate binding"/>
    <property type="evidence" value="ECO:0007669"/>
    <property type="project" value="InterPro"/>
</dbReference>
<dbReference type="STRING" id="1836467.BTR34_10825"/>
<dbReference type="NCBIfam" id="NF006914">
    <property type="entry name" value="PRK09404.1"/>
    <property type="match status" value="1"/>
</dbReference>
<dbReference type="InterPro" id="IPR032106">
    <property type="entry name" value="2-oxogl_dehyd_N"/>
</dbReference>
<comment type="similarity">
    <text evidence="3">Belongs to the alpha-ketoglutarate dehydrogenase family.</text>
</comment>
<dbReference type="PIRSF" id="PIRSF000157">
    <property type="entry name" value="Oxoglu_dh_E1"/>
    <property type="match status" value="1"/>
</dbReference>
<dbReference type="GO" id="GO:0045252">
    <property type="term" value="C:oxoglutarate dehydrogenase complex"/>
    <property type="evidence" value="ECO:0007669"/>
    <property type="project" value="TreeGrafter"/>
</dbReference>
<dbReference type="KEGG" id="mart:BTR34_10825"/>
<evidence type="ECO:0000256" key="2">
    <source>
        <dbReference type="ARBA" id="ARBA00003906"/>
    </source>
</evidence>
<dbReference type="Pfam" id="PF16078">
    <property type="entry name" value="2-oxogl_dehyd_N"/>
    <property type="match status" value="1"/>
</dbReference>
<evidence type="ECO:0000256" key="3">
    <source>
        <dbReference type="ARBA" id="ARBA00006936"/>
    </source>
</evidence>
<dbReference type="NCBIfam" id="NF008907">
    <property type="entry name" value="PRK12270.1"/>
    <property type="match status" value="1"/>
</dbReference>
<reference evidence="9" key="1">
    <citation type="submission" date="2016-06" db="EMBL/GenBank/DDBJ databases">
        <authorList>
            <person name="Zhan P."/>
        </authorList>
    </citation>
    <scope>NUCLEOTIDE SEQUENCE [LARGE SCALE GENOMIC DNA]</scope>
    <source>
        <strain evidence="9">T28</strain>
    </source>
</reference>
<gene>
    <name evidence="8" type="ORF">A9200_02445</name>
</gene>
<dbReference type="PANTHER" id="PTHR23152:SF4">
    <property type="entry name" value="2-OXOADIPATE DEHYDROGENASE COMPLEX COMPONENT E1"/>
    <property type="match status" value="1"/>
</dbReference>
<evidence type="ECO:0000256" key="1">
    <source>
        <dbReference type="ARBA" id="ARBA00001964"/>
    </source>
</evidence>
<feature type="domain" description="Transketolase-like pyrimidine-binding" evidence="7">
    <location>
        <begin position="585"/>
        <end position="778"/>
    </location>
</feature>
<dbReference type="InterPro" id="IPR042179">
    <property type="entry name" value="KGD_C_sf"/>
</dbReference>
<evidence type="ECO:0000313" key="9">
    <source>
        <dbReference type="Proteomes" id="UP000092164"/>
    </source>
</evidence>
<keyword evidence="6" id="KW-0786">Thiamine pyrophosphate</keyword>
<dbReference type="EC" id="1.2.4.2" evidence="4"/>
<dbReference type="InterPro" id="IPR029061">
    <property type="entry name" value="THDP-binding"/>
</dbReference>
<dbReference type="InterPro" id="IPR031717">
    <property type="entry name" value="ODO-1/KGD_C"/>
</dbReference>
<dbReference type="Gene3D" id="3.40.50.970">
    <property type="match status" value="1"/>
</dbReference>